<dbReference type="EMBL" id="CABFNS010000414">
    <property type="protein sequence ID" value="VUC21579.1"/>
    <property type="molecule type" value="Genomic_DNA"/>
</dbReference>
<accession>A0ABY6TSG3</accession>
<name>A0ABY6TSG3_BIOOC</name>
<organism evidence="1 2">
    <name type="scientific">Bionectria ochroleuca</name>
    <name type="common">Gliocladium roseum</name>
    <dbReference type="NCBI Taxonomy" id="29856"/>
    <lineage>
        <taxon>Eukaryota</taxon>
        <taxon>Fungi</taxon>
        <taxon>Dikarya</taxon>
        <taxon>Ascomycota</taxon>
        <taxon>Pezizomycotina</taxon>
        <taxon>Sordariomycetes</taxon>
        <taxon>Hypocreomycetidae</taxon>
        <taxon>Hypocreales</taxon>
        <taxon>Bionectriaceae</taxon>
        <taxon>Clonostachys</taxon>
    </lineage>
</organism>
<comment type="caution">
    <text evidence="1">The sequence shown here is derived from an EMBL/GenBank/DDBJ whole genome shotgun (WGS) entry which is preliminary data.</text>
</comment>
<proteinExistence type="predicted"/>
<reference evidence="1 2" key="1">
    <citation type="submission" date="2019-06" db="EMBL/GenBank/DDBJ databases">
        <authorList>
            <person name="Broberg M."/>
        </authorList>
    </citation>
    <scope>NUCLEOTIDE SEQUENCE [LARGE SCALE GENOMIC DNA]</scope>
</reference>
<evidence type="ECO:0000313" key="1">
    <source>
        <dbReference type="EMBL" id="VUC21579.1"/>
    </source>
</evidence>
<gene>
    <name evidence="1" type="ORF">CLO192961_LOCUS58331</name>
</gene>
<evidence type="ECO:0000313" key="2">
    <source>
        <dbReference type="Proteomes" id="UP000766486"/>
    </source>
</evidence>
<keyword evidence="2" id="KW-1185">Reference proteome</keyword>
<dbReference type="Proteomes" id="UP000766486">
    <property type="component" value="Unassembled WGS sequence"/>
</dbReference>
<protein>
    <submittedName>
        <fullName evidence="1">Uncharacterized protein</fullName>
    </submittedName>
</protein>
<sequence>MLAISRSDAGDQAHSIVSRCIAIPSIVTRAAIARPAVYWATKRLLAGSLVPLTIAPFAAGLYEFETNNVGVTEATKRV</sequence>